<dbReference type="GO" id="GO:0055085">
    <property type="term" value="P:transmembrane transport"/>
    <property type="evidence" value="ECO:0007669"/>
    <property type="project" value="InterPro"/>
</dbReference>
<feature type="transmembrane region" description="Helical" evidence="6">
    <location>
        <begin position="304"/>
        <end position="324"/>
    </location>
</feature>
<keyword evidence="5 6" id="KW-0472">Membrane</keyword>
<dbReference type="InterPro" id="IPR005495">
    <property type="entry name" value="LptG/LptF_permease"/>
</dbReference>
<name>A0A1H5W958_9RHOB</name>
<comment type="subcellular location">
    <subcellularLocation>
        <location evidence="1">Cell membrane</location>
        <topology evidence="1">Multi-pass membrane protein</topology>
    </subcellularLocation>
</comment>
<organism evidence="7 8">
    <name type="scientific">Thalassococcus halodurans</name>
    <dbReference type="NCBI Taxonomy" id="373675"/>
    <lineage>
        <taxon>Bacteria</taxon>
        <taxon>Pseudomonadati</taxon>
        <taxon>Pseudomonadota</taxon>
        <taxon>Alphaproteobacteria</taxon>
        <taxon>Rhodobacterales</taxon>
        <taxon>Roseobacteraceae</taxon>
        <taxon>Thalassococcus</taxon>
    </lineage>
</organism>
<evidence type="ECO:0000256" key="6">
    <source>
        <dbReference type="SAM" id="Phobius"/>
    </source>
</evidence>
<dbReference type="NCBIfam" id="TIGR04408">
    <property type="entry name" value="LptG_lptG"/>
    <property type="match status" value="1"/>
</dbReference>
<accession>A0A1H5W958</accession>
<proteinExistence type="predicted"/>
<dbReference type="PANTHER" id="PTHR33529">
    <property type="entry name" value="SLR0882 PROTEIN-RELATED"/>
    <property type="match status" value="1"/>
</dbReference>
<keyword evidence="2" id="KW-1003">Cell membrane</keyword>
<evidence type="ECO:0000256" key="3">
    <source>
        <dbReference type="ARBA" id="ARBA00022692"/>
    </source>
</evidence>
<protein>
    <submittedName>
        <fullName evidence="7">Lipopolysaccharide export system permease protein</fullName>
    </submittedName>
</protein>
<feature type="transmembrane region" description="Helical" evidence="6">
    <location>
        <begin position="12"/>
        <end position="32"/>
    </location>
</feature>
<dbReference type="EMBL" id="FNUZ01000002">
    <property type="protein sequence ID" value="SEF96004.1"/>
    <property type="molecule type" value="Genomic_DNA"/>
</dbReference>
<keyword evidence="3 6" id="KW-0812">Transmembrane</keyword>
<dbReference type="AlphaFoldDB" id="A0A1H5W958"/>
<dbReference type="OrthoDB" id="9798468at2"/>
<keyword evidence="4 6" id="KW-1133">Transmembrane helix</keyword>
<feature type="transmembrane region" description="Helical" evidence="6">
    <location>
        <begin position="336"/>
        <end position="359"/>
    </location>
</feature>
<dbReference type="PANTHER" id="PTHR33529:SF2">
    <property type="entry name" value="LIPOPOLYSACCHARIDE EXPORT SYSTEM PERMEASE PROTEIN LPTG"/>
    <property type="match status" value="1"/>
</dbReference>
<evidence type="ECO:0000256" key="1">
    <source>
        <dbReference type="ARBA" id="ARBA00004651"/>
    </source>
</evidence>
<evidence type="ECO:0000256" key="5">
    <source>
        <dbReference type="ARBA" id="ARBA00023136"/>
    </source>
</evidence>
<dbReference type="Pfam" id="PF03739">
    <property type="entry name" value="LptF_LptG"/>
    <property type="match status" value="1"/>
</dbReference>
<sequence>MTLHLYFAKRFLFVFLGILTVFFLFLALLDLIEQLRRFEGDAAFGSVLQLTLLNIPSSLYEMMPLIVILSSIGVFLTLARSSELVVARAAGRSGLLCIAGPAVVALLIGVVSVAAFNPIVAATSKQYSELSEKLENGGRNVLSIGAEGLWLRQGDDDGQTVIHAARSSPLATTLFDVSFLAYDNENGPFRRITARSAKLQDGVWQMFGVKIWDLGLGGNPEANATNYISYELPSTLTAEGIRDRFGKPSSVSIWNMPSFIAGLETAGFSAIRYAVWLNMELSRPVFLLSLVLVGAAFTMRHTRLGNTGISVLTAVLVGFGLYYIRNFAQILGENGQINMILAAWIPPIASSFLALGIILHREDG</sequence>
<gene>
    <name evidence="7" type="ORF">SAMN04488045_1352</name>
</gene>
<feature type="transmembrane region" description="Helical" evidence="6">
    <location>
        <begin position="98"/>
        <end position="120"/>
    </location>
</feature>
<dbReference type="GO" id="GO:0043190">
    <property type="term" value="C:ATP-binding cassette (ABC) transporter complex"/>
    <property type="evidence" value="ECO:0007669"/>
    <property type="project" value="InterPro"/>
</dbReference>
<dbReference type="InterPro" id="IPR030923">
    <property type="entry name" value="LptG"/>
</dbReference>
<dbReference type="RefSeq" id="WP_103909705.1">
    <property type="nucleotide sequence ID" value="NZ_FNUZ01000002.1"/>
</dbReference>
<evidence type="ECO:0000256" key="4">
    <source>
        <dbReference type="ARBA" id="ARBA00022989"/>
    </source>
</evidence>
<dbReference type="Proteomes" id="UP000236752">
    <property type="component" value="Unassembled WGS sequence"/>
</dbReference>
<evidence type="ECO:0000256" key="2">
    <source>
        <dbReference type="ARBA" id="ARBA00022475"/>
    </source>
</evidence>
<feature type="transmembrane region" description="Helical" evidence="6">
    <location>
        <begin position="59"/>
        <end position="78"/>
    </location>
</feature>
<reference evidence="7 8" key="1">
    <citation type="submission" date="2016-10" db="EMBL/GenBank/DDBJ databases">
        <authorList>
            <person name="de Groot N.N."/>
        </authorList>
    </citation>
    <scope>NUCLEOTIDE SEQUENCE [LARGE SCALE GENOMIC DNA]</scope>
    <source>
        <strain evidence="7 8">DSM 26915</strain>
    </source>
</reference>
<feature type="transmembrane region" description="Helical" evidence="6">
    <location>
        <begin position="281"/>
        <end position="297"/>
    </location>
</feature>
<evidence type="ECO:0000313" key="7">
    <source>
        <dbReference type="EMBL" id="SEF96004.1"/>
    </source>
</evidence>
<dbReference type="GO" id="GO:0015920">
    <property type="term" value="P:lipopolysaccharide transport"/>
    <property type="evidence" value="ECO:0007669"/>
    <property type="project" value="TreeGrafter"/>
</dbReference>
<evidence type="ECO:0000313" key="8">
    <source>
        <dbReference type="Proteomes" id="UP000236752"/>
    </source>
</evidence>
<keyword evidence="8" id="KW-1185">Reference proteome</keyword>